<protein>
    <submittedName>
        <fullName evidence="2">IS1595 family transposase</fullName>
    </submittedName>
</protein>
<dbReference type="RefSeq" id="WP_310472124.1">
    <property type="nucleotide sequence ID" value="NZ_CP136522.1"/>
</dbReference>
<dbReference type="SMART" id="SM01126">
    <property type="entry name" value="DDE_Tnp_IS1595"/>
    <property type="match status" value="1"/>
</dbReference>
<accession>A0ABZ0JVZ7</accession>
<feature type="domain" description="ISXO2-like transposase" evidence="1">
    <location>
        <begin position="142"/>
        <end position="296"/>
    </location>
</feature>
<sequence length="314" mass="36337">MESKQYTDFLLSIRTLSTGQLRHLGTRVDQQLRQDDVNHALEQRLKKLSRCVHCQSAHIVRWGHNAGLQRFRCKQCSKTFNELTKTPFTRLRNRNKLGTYAQCMVAGKTLRQAAKFCQISLTTSFRWRHHFLAKPEQHKAKQLSGIVEVDETFFRESFKGKRQITHRKPRQRGGGKACDAAPLVPVLLMLDRSEHEADFVLVSDCIAEVHPCMENRIKADSVLCTDGSQLYPNFAKNHKLFHKRILNENMARTLESGTFHIQTVNNYTARLKAWLPRFYGVGTDYLANYLAWWRSTAFEELSTGRDWLNEALSP</sequence>
<evidence type="ECO:0000313" key="2">
    <source>
        <dbReference type="EMBL" id="WOT04490.1"/>
    </source>
</evidence>
<gene>
    <name evidence="2" type="ORF">RGE70_14325</name>
</gene>
<evidence type="ECO:0000259" key="1">
    <source>
        <dbReference type="SMART" id="SM01126"/>
    </source>
</evidence>
<dbReference type="Proteomes" id="UP001529491">
    <property type="component" value="Chromosome"/>
</dbReference>
<organism evidence="2 3">
    <name type="scientific">Shewanella youngdeokensis</name>
    <dbReference type="NCBI Taxonomy" id="2999068"/>
    <lineage>
        <taxon>Bacteria</taxon>
        <taxon>Pseudomonadati</taxon>
        <taxon>Pseudomonadota</taxon>
        <taxon>Gammaproteobacteria</taxon>
        <taxon>Alteromonadales</taxon>
        <taxon>Shewanellaceae</taxon>
        <taxon>Shewanella</taxon>
    </lineage>
</organism>
<dbReference type="InterPro" id="IPR051354">
    <property type="entry name" value="Transposase_27_IS1"/>
</dbReference>
<dbReference type="NCBIfam" id="NF033547">
    <property type="entry name" value="transpos_IS1595"/>
    <property type="match status" value="1"/>
</dbReference>
<dbReference type="EMBL" id="CP136522">
    <property type="protein sequence ID" value="WOT04490.1"/>
    <property type="molecule type" value="Genomic_DNA"/>
</dbReference>
<evidence type="ECO:0000313" key="3">
    <source>
        <dbReference type="Proteomes" id="UP001529491"/>
    </source>
</evidence>
<name>A0ABZ0JVZ7_9GAMM</name>
<dbReference type="PANTHER" id="PTHR33293:SF1">
    <property type="entry name" value="INSERTION ELEMENT IS1 1 PROTEIN INSB-RELATED"/>
    <property type="match status" value="1"/>
</dbReference>
<keyword evidence="3" id="KW-1185">Reference proteome</keyword>
<dbReference type="InterPro" id="IPR024445">
    <property type="entry name" value="Tnp_ISXO2-like"/>
</dbReference>
<dbReference type="PANTHER" id="PTHR33293">
    <property type="entry name" value="INSERTION ELEMENT IS1 1 PROTEIN INSB-RELATED"/>
    <property type="match status" value="1"/>
</dbReference>
<dbReference type="Pfam" id="PF12762">
    <property type="entry name" value="DDE_Tnp_IS1595"/>
    <property type="match status" value="1"/>
</dbReference>
<reference evidence="2 3" key="1">
    <citation type="submission" date="2023-10" db="EMBL/GenBank/DDBJ databases">
        <title>Complete genome sequence of Shewanella sp. DAU334.</title>
        <authorList>
            <person name="Lee Y.-S."/>
            <person name="Jeong H.-R."/>
            <person name="Hwang E.-J."/>
            <person name="Choi Y.-L."/>
            <person name="Kim G.-D."/>
        </authorList>
    </citation>
    <scope>NUCLEOTIDE SEQUENCE [LARGE SCALE GENOMIC DNA]</scope>
    <source>
        <strain evidence="2 3">DAU334</strain>
    </source>
</reference>
<proteinExistence type="predicted"/>